<dbReference type="EMBL" id="JAINUG010000075">
    <property type="protein sequence ID" value="KAJ8400685.1"/>
    <property type="molecule type" value="Genomic_DNA"/>
</dbReference>
<dbReference type="AlphaFoldDB" id="A0AAD7SDP6"/>
<sequence length="153" mass="17328">MLLVRAILNRWKSHRGRGFRWEARYLLIQVRSSERNDKLDSRASIRARDTCVPRAGETENLGTTRSANPIVESVDRLCGKVWSVGGQGAERRGPRVLRDRPTETQKAQRERKGAELARNAEEVNIPKIAAAFAWLQATRQSARNAGRTFCQDT</sequence>
<evidence type="ECO:0000256" key="1">
    <source>
        <dbReference type="SAM" id="MobiDB-lite"/>
    </source>
</evidence>
<proteinExistence type="predicted"/>
<evidence type="ECO:0000313" key="2">
    <source>
        <dbReference type="EMBL" id="KAJ8400685.1"/>
    </source>
</evidence>
<comment type="caution">
    <text evidence="2">The sequence shown here is derived from an EMBL/GenBank/DDBJ whole genome shotgun (WGS) entry which is preliminary data.</text>
</comment>
<evidence type="ECO:0000313" key="3">
    <source>
        <dbReference type="Proteomes" id="UP001221898"/>
    </source>
</evidence>
<feature type="region of interest" description="Disordered" evidence="1">
    <location>
        <begin position="85"/>
        <end position="118"/>
    </location>
</feature>
<feature type="compositionally biased region" description="Basic and acidic residues" evidence="1">
    <location>
        <begin position="89"/>
        <end position="118"/>
    </location>
</feature>
<organism evidence="2 3">
    <name type="scientific">Aldrovandia affinis</name>
    <dbReference type="NCBI Taxonomy" id="143900"/>
    <lineage>
        <taxon>Eukaryota</taxon>
        <taxon>Metazoa</taxon>
        <taxon>Chordata</taxon>
        <taxon>Craniata</taxon>
        <taxon>Vertebrata</taxon>
        <taxon>Euteleostomi</taxon>
        <taxon>Actinopterygii</taxon>
        <taxon>Neopterygii</taxon>
        <taxon>Teleostei</taxon>
        <taxon>Notacanthiformes</taxon>
        <taxon>Halosauridae</taxon>
        <taxon>Aldrovandia</taxon>
    </lineage>
</organism>
<protein>
    <submittedName>
        <fullName evidence="2">Uncharacterized protein</fullName>
    </submittedName>
</protein>
<gene>
    <name evidence="2" type="ORF">AAFF_G00394540</name>
</gene>
<name>A0AAD7SDP6_9TELE</name>
<reference evidence="2" key="1">
    <citation type="journal article" date="2023" name="Science">
        <title>Genome structures resolve the early diversification of teleost fishes.</title>
        <authorList>
            <person name="Parey E."/>
            <person name="Louis A."/>
            <person name="Montfort J."/>
            <person name="Bouchez O."/>
            <person name="Roques C."/>
            <person name="Iampietro C."/>
            <person name="Lluch J."/>
            <person name="Castinel A."/>
            <person name="Donnadieu C."/>
            <person name="Desvignes T."/>
            <person name="Floi Bucao C."/>
            <person name="Jouanno E."/>
            <person name="Wen M."/>
            <person name="Mejri S."/>
            <person name="Dirks R."/>
            <person name="Jansen H."/>
            <person name="Henkel C."/>
            <person name="Chen W.J."/>
            <person name="Zahm M."/>
            <person name="Cabau C."/>
            <person name="Klopp C."/>
            <person name="Thompson A.W."/>
            <person name="Robinson-Rechavi M."/>
            <person name="Braasch I."/>
            <person name="Lecointre G."/>
            <person name="Bobe J."/>
            <person name="Postlethwait J.H."/>
            <person name="Berthelot C."/>
            <person name="Roest Crollius H."/>
            <person name="Guiguen Y."/>
        </authorList>
    </citation>
    <scope>NUCLEOTIDE SEQUENCE</scope>
    <source>
        <strain evidence="2">NC1722</strain>
    </source>
</reference>
<keyword evidence="3" id="KW-1185">Reference proteome</keyword>
<dbReference type="Proteomes" id="UP001221898">
    <property type="component" value="Unassembled WGS sequence"/>
</dbReference>
<accession>A0AAD7SDP6</accession>